<dbReference type="InterPro" id="IPR011014">
    <property type="entry name" value="MscS_channel_TM-2"/>
</dbReference>
<dbReference type="Gene3D" id="2.30.30.60">
    <property type="match status" value="1"/>
</dbReference>
<keyword evidence="6 7" id="KW-0472">Membrane</keyword>
<feature type="domain" description="Mechanosensitive ion channel MscS" evidence="8">
    <location>
        <begin position="102"/>
        <end position="167"/>
    </location>
</feature>
<evidence type="ECO:0000259" key="8">
    <source>
        <dbReference type="Pfam" id="PF00924"/>
    </source>
</evidence>
<feature type="domain" description="Mechanosensitive ion channel MscS C-terminal" evidence="9">
    <location>
        <begin position="175"/>
        <end position="256"/>
    </location>
</feature>
<dbReference type="Pfam" id="PF05552">
    <property type="entry name" value="MS_channel_1st_1"/>
    <property type="match status" value="1"/>
</dbReference>
<dbReference type="InterPro" id="IPR010920">
    <property type="entry name" value="LSM_dom_sf"/>
</dbReference>
<dbReference type="SUPFAM" id="SSF82689">
    <property type="entry name" value="Mechanosensitive channel protein MscS (YggB), C-terminal domain"/>
    <property type="match status" value="1"/>
</dbReference>
<evidence type="ECO:0000256" key="6">
    <source>
        <dbReference type="ARBA" id="ARBA00023136"/>
    </source>
</evidence>
<dbReference type="InterPro" id="IPR006685">
    <property type="entry name" value="MscS_channel_2nd"/>
</dbReference>
<dbReference type="SUPFAM" id="SSF82861">
    <property type="entry name" value="Mechanosensitive channel protein MscS (YggB), transmembrane region"/>
    <property type="match status" value="1"/>
</dbReference>
<organism evidence="11">
    <name type="scientific">Uncultured Desulfatiglans sp</name>
    <dbReference type="NCBI Taxonomy" id="1748965"/>
    <lineage>
        <taxon>Bacteria</taxon>
        <taxon>Pseudomonadati</taxon>
        <taxon>Thermodesulfobacteriota</taxon>
        <taxon>Desulfobacteria</taxon>
        <taxon>Desulfatiglandales</taxon>
        <taxon>Desulfatiglandaceae</taxon>
        <taxon>Desulfatiglans</taxon>
        <taxon>environmental samples</taxon>
    </lineage>
</organism>
<evidence type="ECO:0000259" key="9">
    <source>
        <dbReference type="Pfam" id="PF21082"/>
    </source>
</evidence>
<evidence type="ECO:0000256" key="3">
    <source>
        <dbReference type="ARBA" id="ARBA00022475"/>
    </source>
</evidence>
<feature type="transmembrane region" description="Helical" evidence="7">
    <location>
        <begin position="12"/>
        <end position="33"/>
    </location>
</feature>
<dbReference type="Gene3D" id="3.30.70.100">
    <property type="match status" value="1"/>
</dbReference>
<dbReference type="PANTHER" id="PTHR30221:SF1">
    <property type="entry name" value="SMALL-CONDUCTANCE MECHANOSENSITIVE CHANNEL"/>
    <property type="match status" value="1"/>
</dbReference>
<sequence>MQDSLQVVMHYLTTYGINVIGALIILILGKIGAGIARRIVTRVLRKSNTDASVISFVAGLAYALVLVFAVLAALAKFGVQTTSFIAVLGAAGLAVGLALQGSLANFAAGFLLLVLRPFKTDDYIDAAGVSGSVKEIHLFTTTLVTPDNIKIIVPNSKIFADTIKNFSAYDIRRLDMVVGIGYGSSIEKAIEVLQDLIKKDPRILPEPELQIVVAELADSSVNLFVRPWVKKADYWDVKFDFTHAVKKAFDQNDIEIPFPQRTIHMVNP</sequence>
<proteinExistence type="inferred from homology"/>
<name>A0A653AE05_UNCDX</name>
<evidence type="ECO:0000256" key="5">
    <source>
        <dbReference type="ARBA" id="ARBA00022989"/>
    </source>
</evidence>
<dbReference type="PROSITE" id="PS01246">
    <property type="entry name" value="UPF0003"/>
    <property type="match status" value="1"/>
</dbReference>
<accession>A0A653AE05</accession>
<evidence type="ECO:0000256" key="2">
    <source>
        <dbReference type="ARBA" id="ARBA00008017"/>
    </source>
</evidence>
<comment type="similarity">
    <text evidence="2">Belongs to the MscS (TC 1.A.23) family.</text>
</comment>
<comment type="subcellular location">
    <subcellularLocation>
        <location evidence="1">Cell membrane</location>
        <topology evidence="1">Multi-pass membrane protein</topology>
    </subcellularLocation>
</comment>
<dbReference type="InterPro" id="IPR023408">
    <property type="entry name" value="MscS_beta-dom_sf"/>
</dbReference>
<dbReference type="EMBL" id="UPXX01000031">
    <property type="protein sequence ID" value="VBB46247.1"/>
    <property type="molecule type" value="Genomic_DNA"/>
</dbReference>
<dbReference type="Pfam" id="PF00924">
    <property type="entry name" value="MS_channel_2nd"/>
    <property type="match status" value="1"/>
</dbReference>
<dbReference type="SUPFAM" id="SSF50182">
    <property type="entry name" value="Sm-like ribonucleoproteins"/>
    <property type="match status" value="1"/>
</dbReference>
<dbReference type="Pfam" id="PF21088">
    <property type="entry name" value="MS_channel_1st"/>
    <property type="match status" value="1"/>
</dbReference>
<gene>
    <name evidence="11" type="primary">mscS</name>
    <name evidence="11" type="ORF">TRIP_B40165</name>
</gene>
<dbReference type="AlphaFoldDB" id="A0A653AE05"/>
<dbReference type="InterPro" id="IPR006686">
    <property type="entry name" value="MscS_channel_CS"/>
</dbReference>
<reference evidence="11" key="1">
    <citation type="submission" date="2018-07" db="EMBL/GenBank/DDBJ databases">
        <authorList>
            <consortium name="Genoscope - CEA"/>
            <person name="William W."/>
        </authorList>
    </citation>
    <scope>NUCLEOTIDE SEQUENCE</scope>
    <source>
        <strain evidence="11">IK1</strain>
    </source>
</reference>
<dbReference type="InterPro" id="IPR049278">
    <property type="entry name" value="MS_channel_C"/>
</dbReference>
<evidence type="ECO:0000259" key="10">
    <source>
        <dbReference type="Pfam" id="PF21088"/>
    </source>
</evidence>
<dbReference type="GO" id="GO:0005886">
    <property type="term" value="C:plasma membrane"/>
    <property type="evidence" value="ECO:0007669"/>
    <property type="project" value="UniProtKB-SubCell"/>
</dbReference>
<dbReference type="InterPro" id="IPR045275">
    <property type="entry name" value="MscS_archaea/bacteria_type"/>
</dbReference>
<dbReference type="Pfam" id="PF21082">
    <property type="entry name" value="MS_channel_3rd"/>
    <property type="match status" value="1"/>
</dbReference>
<evidence type="ECO:0000256" key="1">
    <source>
        <dbReference type="ARBA" id="ARBA00004651"/>
    </source>
</evidence>
<keyword evidence="4 7" id="KW-0812">Transmembrane</keyword>
<protein>
    <submittedName>
        <fullName evidence="11">Small-conductance mechanosensitive channel</fullName>
    </submittedName>
</protein>
<evidence type="ECO:0000313" key="11">
    <source>
        <dbReference type="EMBL" id="VBB46247.1"/>
    </source>
</evidence>
<dbReference type="InterPro" id="IPR049142">
    <property type="entry name" value="MS_channel_1st"/>
</dbReference>
<feature type="transmembrane region" description="Helical" evidence="7">
    <location>
        <begin position="53"/>
        <end position="78"/>
    </location>
</feature>
<evidence type="ECO:0000256" key="4">
    <source>
        <dbReference type="ARBA" id="ARBA00022692"/>
    </source>
</evidence>
<feature type="domain" description="Mechanosensitive ion channel transmembrane helices 2/3" evidence="10">
    <location>
        <begin position="61"/>
        <end position="100"/>
    </location>
</feature>
<dbReference type="PANTHER" id="PTHR30221">
    <property type="entry name" value="SMALL-CONDUCTANCE MECHANOSENSITIVE CHANNEL"/>
    <property type="match status" value="1"/>
</dbReference>
<evidence type="ECO:0000256" key="7">
    <source>
        <dbReference type="SAM" id="Phobius"/>
    </source>
</evidence>
<dbReference type="GO" id="GO:0008381">
    <property type="term" value="F:mechanosensitive monoatomic ion channel activity"/>
    <property type="evidence" value="ECO:0007669"/>
    <property type="project" value="InterPro"/>
</dbReference>
<keyword evidence="3" id="KW-1003">Cell membrane</keyword>
<dbReference type="Gene3D" id="1.10.287.1260">
    <property type="match status" value="1"/>
</dbReference>
<dbReference type="InterPro" id="IPR008910">
    <property type="entry name" value="MSC_TM_helix"/>
</dbReference>
<feature type="transmembrane region" description="Helical" evidence="7">
    <location>
        <begin position="84"/>
        <end position="115"/>
    </location>
</feature>
<dbReference type="InterPro" id="IPR011066">
    <property type="entry name" value="MscS_channel_C_sf"/>
</dbReference>
<keyword evidence="5 7" id="KW-1133">Transmembrane helix</keyword>